<evidence type="ECO:0000256" key="1">
    <source>
        <dbReference type="SAM" id="MobiDB-lite"/>
    </source>
</evidence>
<dbReference type="Proteomes" id="UP000198634">
    <property type="component" value="Unassembled WGS sequence"/>
</dbReference>
<evidence type="ECO:0000313" key="2">
    <source>
        <dbReference type="EMBL" id="SEQ48797.1"/>
    </source>
</evidence>
<sequence>MFGQNWNLTSPTWNLDRPRLGSHGIKPVSFSVFSKICPAAVKFANSHLTNTQSNAVSRYSACQTVIVYHNHPEPFRWLIEPLTVSVAERLGISTKALYTWKVQFFRPPQRRTEGAEHATEIKRLKRERIRRRAYVTRDAARPDVFGSIEMLSDQSRKHANSGMMSPVDDEAKQQKTNEGLAADACDAITGIRQPKGARHDRRRRSHCPQYCRRHRRAS</sequence>
<proteinExistence type="predicted"/>
<feature type="compositionally biased region" description="Basic residues" evidence="1">
    <location>
        <begin position="195"/>
        <end position="218"/>
    </location>
</feature>
<reference evidence="2 3" key="1">
    <citation type="submission" date="2016-10" db="EMBL/GenBank/DDBJ databases">
        <authorList>
            <person name="de Groot N.N."/>
        </authorList>
    </citation>
    <scope>NUCLEOTIDE SEQUENCE [LARGE SCALE GENOMIC DNA]</scope>
    <source>
        <strain evidence="2 3">DSM 22007</strain>
    </source>
</reference>
<evidence type="ECO:0000313" key="3">
    <source>
        <dbReference type="Proteomes" id="UP000198634"/>
    </source>
</evidence>
<dbReference type="EMBL" id="FOEP01000007">
    <property type="protein sequence ID" value="SEQ48797.1"/>
    <property type="molecule type" value="Genomic_DNA"/>
</dbReference>
<dbReference type="STRING" id="657014.SAMN04488092_107156"/>
<name>A0A1H9GFF4_9RHOB</name>
<keyword evidence="3" id="KW-1185">Reference proteome</keyword>
<organism evidence="2 3">
    <name type="scientific">Thalassovita taeanensis</name>
    <dbReference type="NCBI Taxonomy" id="657014"/>
    <lineage>
        <taxon>Bacteria</taxon>
        <taxon>Pseudomonadati</taxon>
        <taxon>Pseudomonadota</taxon>
        <taxon>Alphaproteobacteria</taxon>
        <taxon>Rhodobacterales</taxon>
        <taxon>Roseobacteraceae</taxon>
        <taxon>Thalassovita</taxon>
    </lineage>
</organism>
<feature type="region of interest" description="Disordered" evidence="1">
    <location>
        <begin position="185"/>
        <end position="218"/>
    </location>
</feature>
<protein>
    <recommendedName>
        <fullName evidence="4">Transposase</fullName>
    </recommendedName>
</protein>
<gene>
    <name evidence="2" type="ORF">SAMN04488092_107156</name>
</gene>
<dbReference type="AlphaFoldDB" id="A0A1H9GFF4"/>
<evidence type="ECO:0008006" key="4">
    <source>
        <dbReference type="Google" id="ProtNLM"/>
    </source>
</evidence>
<accession>A0A1H9GFF4</accession>